<evidence type="ECO:0000259" key="13">
    <source>
        <dbReference type="PROSITE" id="PS50067"/>
    </source>
</evidence>
<feature type="binding site" evidence="10">
    <location>
        <begin position="139"/>
        <end position="146"/>
    </location>
    <ligand>
        <name>ATP</name>
        <dbReference type="ChEBI" id="CHEBI:30616"/>
    </ligand>
</feature>
<dbReference type="Proteomes" id="UP000265520">
    <property type="component" value="Unassembled WGS sequence"/>
</dbReference>
<evidence type="ECO:0000256" key="1">
    <source>
        <dbReference type="ARBA" id="ARBA00004186"/>
    </source>
</evidence>
<dbReference type="InterPro" id="IPR019821">
    <property type="entry name" value="Kinesin_motor_CS"/>
</dbReference>
<dbReference type="GO" id="GO:0005524">
    <property type="term" value="F:ATP binding"/>
    <property type="evidence" value="ECO:0007669"/>
    <property type="project" value="UniProtKB-UniRule"/>
</dbReference>
<comment type="caution">
    <text evidence="14">The sequence shown here is derived from an EMBL/GenBank/DDBJ whole genome shotgun (WGS) entry which is preliminary data.</text>
</comment>
<evidence type="ECO:0000313" key="15">
    <source>
        <dbReference type="Proteomes" id="UP000265520"/>
    </source>
</evidence>
<organism evidence="14 15">
    <name type="scientific">Trifolium medium</name>
    <dbReference type="NCBI Taxonomy" id="97028"/>
    <lineage>
        <taxon>Eukaryota</taxon>
        <taxon>Viridiplantae</taxon>
        <taxon>Streptophyta</taxon>
        <taxon>Embryophyta</taxon>
        <taxon>Tracheophyta</taxon>
        <taxon>Spermatophyta</taxon>
        <taxon>Magnoliopsida</taxon>
        <taxon>eudicotyledons</taxon>
        <taxon>Gunneridae</taxon>
        <taxon>Pentapetalae</taxon>
        <taxon>rosids</taxon>
        <taxon>fabids</taxon>
        <taxon>Fabales</taxon>
        <taxon>Fabaceae</taxon>
        <taxon>Papilionoideae</taxon>
        <taxon>50 kb inversion clade</taxon>
        <taxon>NPAAA clade</taxon>
        <taxon>Hologalegina</taxon>
        <taxon>IRL clade</taxon>
        <taxon>Trifolieae</taxon>
        <taxon>Trifolium</taxon>
    </lineage>
</organism>
<feature type="domain" description="Kinesin motor" evidence="13">
    <location>
        <begin position="53"/>
        <end position="316"/>
    </location>
</feature>
<dbReference type="InterPro" id="IPR027417">
    <property type="entry name" value="P-loop_NTPase"/>
</dbReference>
<comment type="subcellular location">
    <subcellularLocation>
        <location evidence="1">Cytoplasm</location>
        <location evidence="1">Cytoskeleton</location>
        <location evidence="1">Spindle</location>
    </subcellularLocation>
</comment>
<dbReference type="InterPro" id="IPR036961">
    <property type="entry name" value="Kinesin_motor_dom_sf"/>
</dbReference>
<gene>
    <name evidence="14" type="ORF">A2U01_0003526</name>
</gene>
<dbReference type="PROSITE" id="PS00411">
    <property type="entry name" value="KINESIN_MOTOR_1"/>
    <property type="match status" value="1"/>
</dbReference>
<evidence type="ECO:0000256" key="8">
    <source>
        <dbReference type="ARBA" id="ARBA00034704"/>
    </source>
</evidence>
<dbReference type="GO" id="GO:0072686">
    <property type="term" value="C:mitotic spindle"/>
    <property type="evidence" value="ECO:0007669"/>
    <property type="project" value="TreeGrafter"/>
</dbReference>
<dbReference type="SUPFAM" id="SSF52540">
    <property type="entry name" value="P-loop containing nucleoside triphosphate hydrolases"/>
    <property type="match status" value="1"/>
</dbReference>
<dbReference type="EMBL" id="LXQA010004079">
    <property type="protein sequence ID" value="MCH82715.1"/>
    <property type="molecule type" value="Genomic_DNA"/>
</dbReference>
<dbReference type="GO" id="GO:0008017">
    <property type="term" value="F:microtubule binding"/>
    <property type="evidence" value="ECO:0007669"/>
    <property type="project" value="InterPro"/>
</dbReference>
<dbReference type="GO" id="GO:0051231">
    <property type="term" value="P:spindle elongation"/>
    <property type="evidence" value="ECO:0007669"/>
    <property type="project" value="TreeGrafter"/>
</dbReference>
<dbReference type="PRINTS" id="PR00380">
    <property type="entry name" value="KINESINHEAVY"/>
</dbReference>
<proteinExistence type="inferred from homology"/>
<keyword evidence="2" id="KW-0963">Cytoplasm</keyword>
<dbReference type="PROSITE" id="PS50067">
    <property type="entry name" value="KINESIN_MOTOR_2"/>
    <property type="match status" value="1"/>
</dbReference>
<accession>A0A392M6K7</accession>
<keyword evidence="5 10" id="KW-0067">ATP-binding</keyword>
<dbReference type="Gene3D" id="3.40.850.10">
    <property type="entry name" value="Kinesin motor domain"/>
    <property type="match status" value="1"/>
</dbReference>
<dbReference type="InterPro" id="IPR001752">
    <property type="entry name" value="Kinesin_motor_dom"/>
</dbReference>
<dbReference type="GO" id="GO:0008574">
    <property type="term" value="F:plus-end-directed microtubule motor activity"/>
    <property type="evidence" value="ECO:0007669"/>
    <property type="project" value="TreeGrafter"/>
</dbReference>
<keyword evidence="7" id="KW-0206">Cytoskeleton</keyword>
<keyword evidence="15" id="KW-1185">Reference proteome</keyword>
<dbReference type="GO" id="GO:0005876">
    <property type="term" value="C:spindle microtubule"/>
    <property type="evidence" value="ECO:0007669"/>
    <property type="project" value="TreeGrafter"/>
</dbReference>
<feature type="region of interest" description="Disordered" evidence="12">
    <location>
        <begin position="1"/>
        <end position="54"/>
    </location>
</feature>
<comment type="function">
    <text evidence="9">Responsible for microtubule translocation. May be important for the organization of phragmoplast-specific arrays of microtubules. Plays an essential role in stabilizing the mitotic spindle. Required during mitotic cytokinesis.</text>
</comment>
<feature type="non-terminal residue" evidence="14">
    <location>
        <position position="316"/>
    </location>
</feature>
<keyword evidence="6 10" id="KW-0505">Motor protein</keyword>
<evidence type="ECO:0000256" key="2">
    <source>
        <dbReference type="ARBA" id="ARBA00022490"/>
    </source>
</evidence>
<evidence type="ECO:0000256" key="5">
    <source>
        <dbReference type="ARBA" id="ARBA00022840"/>
    </source>
</evidence>
<protein>
    <recommendedName>
        <fullName evidence="11">Kinesin-like protein</fullName>
    </recommendedName>
</protein>
<evidence type="ECO:0000256" key="9">
    <source>
        <dbReference type="ARBA" id="ARBA00046159"/>
    </source>
</evidence>
<keyword evidence="3 11" id="KW-0493">Microtubule</keyword>
<feature type="compositionally biased region" description="Basic and acidic residues" evidence="12">
    <location>
        <begin position="28"/>
        <end position="52"/>
    </location>
</feature>
<evidence type="ECO:0000256" key="7">
    <source>
        <dbReference type="ARBA" id="ARBA00023212"/>
    </source>
</evidence>
<dbReference type="InterPro" id="IPR047149">
    <property type="entry name" value="KIF11-like"/>
</dbReference>
<evidence type="ECO:0000256" key="12">
    <source>
        <dbReference type="SAM" id="MobiDB-lite"/>
    </source>
</evidence>
<dbReference type="SMART" id="SM00129">
    <property type="entry name" value="KISc"/>
    <property type="match status" value="1"/>
</dbReference>
<reference evidence="14 15" key="1">
    <citation type="journal article" date="2018" name="Front. Plant Sci.">
        <title>Red Clover (Trifolium pratense) and Zigzag Clover (T. medium) - A Picture of Genomic Similarities and Differences.</title>
        <authorList>
            <person name="Dluhosova J."/>
            <person name="Istvanek J."/>
            <person name="Nedelnik J."/>
            <person name="Repkova J."/>
        </authorList>
    </citation>
    <scope>NUCLEOTIDE SEQUENCE [LARGE SCALE GENOMIC DNA]</scope>
    <source>
        <strain evidence="15">cv. 10/8</strain>
        <tissue evidence="14">Leaf</tissue>
    </source>
</reference>
<dbReference type="AlphaFoldDB" id="A0A392M6K7"/>
<sequence>MMSMTPDQSKKVGLGMVTASPSPFLTPRPERRRPESRGSDRNPHRQDKDKETNVQVLLRCRPLSDDEQRSNVPKVVSCNENKREVIVMQTVANKQVDRVFNFDKVFGPKAQQRSIYDQAIAPIVNEVLDGFNCTVFAYGQTGTGKTYTMEGGMRNKGGDLTAEAGVIPRAVRQIFDILEAQNADYSMKVTFLELYNEEITDLLSPEDNSPRPIEERVKKPVALMEDGKGSVLLRGLEEESVYSVNEIYALLERGASKRRTAETLLNKRSSRSHSVFTITVYVKETVIGDEELIKCGKLNLVDLAGSENILRSGARE</sequence>
<evidence type="ECO:0000256" key="4">
    <source>
        <dbReference type="ARBA" id="ARBA00022741"/>
    </source>
</evidence>
<dbReference type="GO" id="GO:0007018">
    <property type="term" value="P:microtubule-based movement"/>
    <property type="evidence" value="ECO:0007669"/>
    <property type="project" value="InterPro"/>
</dbReference>
<dbReference type="GO" id="GO:0090307">
    <property type="term" value="P:mitotic spindle assembly"/>
    <property type="evidence" value="ECO:0007669"/>
    <property type="project" value="TreeGrafter"/>
</dbReference>
<keyword evidence="4 10" id="KW-0547">Nucleotide-binding</keyword>
<evidence type="ECO:0000256" key="11">
    <source>
        <dbReference type="RuleBase" id="RU000394"/>
    </source>
</evidence>
<evidence type="ECO:0000256" key="10">
    <source>
        <dbReference type="PROSITE-ProRule" id="PRU00283"/>
    </source>
</evidence>
<evidence type="ECO:0000256" key="6">
    <source>
        <dbReference type="ARBA" id="ARBA00023175"/>
    </source>
</evidence>
<dbReference type="Pfam" id="PF00225">
    <property type="entry name" value="Kinesin"/>
    <property type="match status" value="1"/>
</dbReference>
<dbReference type="PANTHER" id="PTHR47970:SF32">
    <property type="entry name" value="KINESIN-LIKE PROTEIN KIN-5B"/>
    <property type="match status" value="1"/>
</dbReference>
<evidence type="ECO:0000256" key="3">
    <source>
        <dbReference type="ARBA" id="ARBA00022701"/>
    </source>
</evidence>
<name>A0A392M6K7_9FABA</name>
<dbReference type="PANTHER" id="PTHR47970">
    <property type="entry name" value="KINESIN-LIKE PROTEIN KIF11"/>
    <property type="match status" value="1"/>
</dbReference>
<dbReference type="FunFam" id="3.40.850.10:FF:000019">
    <property type="entry name" value="Kinesin-like protein KIN-5D"/>
    <property type="match status" value="1"/>
</dbReference>
<evidence type="ECO:0000313" key="14">
    <source>
        <dbReference type="EMBL" id="MCH82715.1"/>
    </source>
</evidence>
<comment type="similarity">
    <text evidence="8">Belongs to the TRAFAC class myosin-kinesin ATPase superfamily. Kinesin family. KIN-5/BimC subfamily.</text>
</comment>